<feature type="transmembrane region" description="Helical" evidence="2">
    <location>
        <begin position="116"/>
        <end position="138"/>
    </location>
</feature>
<dbReference type="EMBL" id="HBHI01014731">
    <property type="protein sequence ID" value="CAD9673265.1"/>
    <property type="molecule type" value="Transcribed_RNA"/>
</dbReference>
<reference evidence="4" key="1">
    <citation type="submission" date="2021-01" db="EMBL/GenBank/DDBJ databases">
        <authorList>
            <person name="Corre E."/>
            <person name="Pelletier E."/>
            <person name="Niang G."/>
            <person name="Scheremetjew M."/>
            <person name="Finn R."/>
            <person name="Kale V."/>
            <person name="Holt S."/>
            <person name="Cochrane G."/>
            <person name="Meng A."/>
            <person name="Brown T."/>
            <person name="Cohen L."/>
        </authorList>
    </citation>
    <scope>NUCLEOTIDE SEQUENCE</scope>
    <source>
        <strain evidence="4">CCMP1452</strain>
    </source>
</reference>
<gene>
    <name evidence="3" type="ORF">EANT1437_LOCUS7533</name>
    <name evidence="4" type="ORF">EANT1437_LOCUS7534</name>
</gene>
<keyword evidence="2" id="KW-0812">Transmembrane</keyword>
<dbReference type="AlphaFoldDB" id="A0A6U0RX68"/>
<feature type="transmembrane region" description="Helical" evidence="2">
    <location>
        <begin position="245"/>
        <end position="272"/>
    </location>
</feature>
<protein>
    <submittedName>
        <fullName evidence="4">Uncharacterized protein</fullName>
    </submittedName>
</protein>
<name>A0A6U0RX68_9STRA</name>
<feature type="region of interest" description="Disordered" evidence="1">
    <location>
        <begin position="23"/>
        <end position="65"/>
    </location>
</feature>
<feature type="transmembrane region" description="Helical" evidence="2">
    <location>
        <begin position="81"/>
        <end position="104"/>
    </location>
</feature>
<evidence type="ECO:0000256" key="2">
    <source>
        <dbReference type="SAM" id="Phobius"/>
    </source>
</evidence>
<evidence type="ECO:0000313" key="4">
    <source>
        <dbReference type="EMBL" id="CAD9673265.1"/>
    </source>
</evidence>
<organism evidence="4">
    <name type="scientific">Eucampia antarctica</name>
    <dbReference type="NCBI Taxonomy" id="49252"/>
    <lineage>
        <taxon>Eukaryota</taxon>
        <taxon>Sar</taxon>
        <taxon>Stramenopiles</taxon>
        <taxon>Ochrophyta</taxon>
        <taxon>Bacillariophyta</taxon>
        <taxon>Mediophyceae</taxon>
        <taxon>Biddulphiophycidae</taxon>
        <taxon>Hemiaulales</taxon>
        <taxon>Hemiaulaceae</taxon>
        <taxon>Eucampia</taxon>
    </lineage>
</organism>
<evidence type="ECO:0000256" key="1">
    <source>
        <dbReference type="SAM" id="MobiDB-lite"/>
    </source>
</evidence>
<evidence type="ECO:0000313" key="3">
    <source>
        <dbReference type="EMBL" id="CAD9673262.1"/>
    </source>
</evidence>
<sequence length="425" mass="47884">MSEQIEYQYQPNVVPIEKMFREKKTRQTSSKKIKLLEEDSGQHAPKSAFDDEPEEKDDKLTKDTPAESNIFDDDFDTNSKVFILVSTTMIFLTFVGGIFAAVYLVGVFDDDFQTNLLFYVVIPLLFTTILCILPVMIMQGHITRDFIANVSRTEGALKAAVQSSATNVSLVSALVATIAIPLMYVDPPQDTEVERVYWFYWYYALASIAASCSFAGMIMGLLVLMYTDPLSNESVAVFIRNFKGVVGLPFALLSCSCIFLMGSFATYTMYAMNALFFICHTTEFFGVMFCVGLFQIFCSMYVNETDSLNEYEKNLLGFDETTAYNNDNKKEKKPKNTSEYLASLTSEQLFSLMKKDAVLRVRAADVFKKQEICGAMLHNLSYDIVKDILEWNKDDDNSEQNKGVTPVTIGQVINVCHKLGIAIDK</sequence>
<feature type="compositionally biased region" description="Basic residues" evidence="1">
    <location>
        <begin position="23"/>
        <end position="33"/>
    </location>
</feature>
<keyword evidence="2" id="KW-1133">Transmembrane helix</keyword>
<feature type="transmembrane region" description="Helical" evidence="2">
    <location>
        <begin position="159"/>
        <end position="180"/>
    </location>
</feature>
<dbReference type="EMBL" id="HBHI01014730">
    <property type="protein sequence ID" value="CAD9673262.1"/>
    <property type="molecule type" value="Transcribed_RNA"/>
</dbReference>
<keyword evidence="2" id="KW-0472">Membrane</keyword>
<accession>A0A6U0RX68</accession>
<feature type="transmembrane region" description="Helical" evidence="2">
    <location>
        <begin position="284"/>
        <end position="303"/>
    </location>
</feature>
<feature type="transmembrane region" description="Helical" evidence="2">
    <location>
        <begin position="200"/>
        <end position="224"/>
    </location>
</feature>
<feature type="compositionally biased region" description="Basic and acidic residues" evidence="1">
    <location>
        <begin position="56"/>
        <end position="65"/>
    </location>
</feature>
<proteinExistence type="predicted"/>